<dbReference type="InterPro" id="IPR011333">
    <property type="entry name" value="SKP1/BTB/POZ_sf"/>
</dbReference>
<keyword evidence="5" id="KW-0862">Zinc</keyword>
<keyword evidence="3" id="KW-0677">Repeat</keyword>
<evidence type="ECO:0000256" key="1">
    <source>
        <dbReference type="ARBA" id="ARBA00004123"/>
    </source>
</evidence>
<proteinExistence type="predicted"/>
<protein>
    <recommendedName>
        <fullName evidence="11">BTB domain-containing protein</fullName>
    </recommendedName>
</protein>
<keyword evidence="6" id="KW-0805">Transcription regulation</keyword>
<keyword evidence="4" id="KW-0863">Zinc-finger</keyword>
<evidence type="ECO:0000256" key="5">
    <source>
        <dbReference type="ARBA" id="ARBA00022833"/>
    </source>
</evidence>
<evidence type="ECO:0000256" key="10">
    <source>
        <dbReference type="SAM" id="MobiDB-lite"/>
    </source>
</evidence>
<evidence type="ECO:0000313" key="13">
    <source>
        <dbReference type="Proteomes" id="UP001221898"/>
    </source>
</evidence>
<evidence type="ECO:0000256" key="6">
    <source>
        <dbReference type="ARBA" id="ARBA00023015"/>
    </source>
</evidence>
<dbReference type="EMBL" id="JAINUG010000319">
    <property type="protein sequence ID" value="KAJ8378472.1"/>
    <property type="molecule type" value="Genomic_DNA"/>
</dbReference>
<dbReference type="PANTHER" id="PTHR46105:SF5">
    <property type="entry name" value="ZINC FINGER AND BTB DOMAIN-CONTAINING PROTEIN 44 ISOFORM X1"/>
    <property type="match status" value="1"/>
</dbReference>
<evidence type="ECO:0000256" key="7">
    <source>
        <dbReference type="ARBA" id="ARBA00023125"/>
    </source>
</evidence>
<dbReference type="GO" id="GO:0000978">
    <property type="term" value="F:RNA polymerase II cis-regulatory region sequence-specific DNA binding"/>
    <property type="evidence" value="ECO:0007669"/>
    <property type="project" value="TreeGrafter"/>
</dbReference>
<keyword evidence="2" id="KW-0479">Metal-binding</keyword>
<keyword evidence="13" id="KW-1185">Reference proteome</keyword>
<organism evidence="12 13">
    <name type="scientific">Aldrovandia affinis</name>
    <dbReference type="NCBI Taxonomy" id="143900"/>
    <lineage>
        <taxon>Eukaryota</taxon>
        <taxon>Metazoa</taxon>
        <taxon>Chordata</taxon>
        <taxon>Craniata</taxon>
        <taxon>Vertebrata</taxon>
        <taxon>Euteleostomi</taxon>
        <taxon>Actinopterygii</taxon>
        <taxon>Neopterygii</taxon>
        <taxon>Teleostei</taxon>
        <taxon>Notacanthiformes</taxon>
        <taxon>Halosauridae</taxon>
        <taxon>Aldrovandia</taxon>
    </lineage>
</organism>
<dbReference type="Proteomes" id="UP001221898">
    <property type="component" value="Unassembled WGS sequence"/>
</dbReference>
<dbReference type="GO" id="GO:0005634">
    <property type="term" value="C:nucleus"/>
    <property type="evidence" value="ECO:0007669"/>
    <property type="project" value="UniProtKB-SubCell"/>
</dbReference>
<dbReference type="InterPro" id="IPR050457">
    <property type="entry name" value="ZnFinger_BTB_dom_contain"/>
</dbReference>
<reference evidence="12" key="1">
    <citation type="journal article" date="2023" name="Science">
        <title>Genome structures resolve the early diversification of teleost fishes.</title>
        <authorList>
            <person name="Parey E."/>
            <person name="Louis A."/>
            <person name="Montfort J."/>
            <person name="Bouchez O."/>
            <person name="Roques C."/>
            <person name="Iampietro C."/>
            <person name="Lluch J."/>
            <person name="Castinel A."/>
            <person name="Donnadieu C."/>
            <person name="Desvignes T."/>
            <person name="Floi Bucao C."/>
            <person name="Jouanno E."/>
            <person name="Wen M."/>
            <person name="Mejri S."/>
            <person name="Dirks R."/>
            <person name="Jansen H."/>
            <person name="Henkel C."/>
            <person name="Chen W.J."/>
            <person name="Zahm M."/>
            <person name="Cabau C."/>
            <person name="Klopp C."/>
            <person name="Thompson A.W."/>
            <person name="Robinson-Rechavi M."/>
            <person name="Braasch I."/>
            <person name="Lecointre G."/>
            <person name="Bobe J."/>
            <person name="Postlethwait J.H."/>
            <person name="Berthelot C."/>
            <person name="Roest Crollius H."/>
            <person name="Guiguen Y."/>
        </authorList>
    </citation>
    <scope>NUCLEOTIDE SEQUENCE</scope>
    <source>
        <strain evidence="12">NC1722</strain>
    </source>
</reference>
<comment type="subcellular location">
    <subcellularLocation>
        <location evidence="1">Nucleus</location>
    </subcellularLocation>
</comment>
<keyword evidence="8" id="KW-0804">Transcription</keyword>
<dbReference type="SUPFAM" id="SSF54695">
    <property type="entry name" value="POZ domain"/>
    <property type="match status" value="1"/>
</dbReference>
<dbReference type="GO" id="GO:0008270">
    <property type="term" value="F:zinc ion binding"/>
    <property type="evidence" value="ECO:0007669"/>
    <property type="project" value="UniProtKB-KW"/>
</dbReference>
<evidence type="ECO:0000256" key="8">
    <source>
        <dbReference type="ARBA" id="ARBA00023163"/>
    </source>
</evidence>
<gene>
    <name evidence="12" type="ORF">AAFF_G00239360</name>
</gene>
<keyword evidence="7" id="KW-0238">DNA-binding</keyword>
<dbReference type="Gene3D" id="3.30.710.10">
    <property type="entry name" value="Potassium Channel Kv1.1, Chain A"/>
    <property type="match status" value="1"/>
</dbReference>
<dbReference type="SMART" id="SM00225">
    <property type="entry name" value="BTB"/>
    <property type="match status" value="1"/>
</dbReference>
<evidence type="ECO:0000313" key="12">
    <source>
        <dbReference type="EMBL" id="KAJ8378472.1"/>
    </source>
</evidence>
<keyword evidence="9" id="KW-0539">Nucleus</keyword>
<dbReference type="Pfam" id="PF00651">
    <property type="entry name" value="BTB"/>
    <property type="match status" value="1"/>
</dbReference>
<feature type="domain" description="BTB" evidence="11">
    <location>
        <begin position="1"/>
        <end position="58"/>
    </location>
</feature>
<name>A0AAD7W4E2_9TELE</name>
<feature type="region of interest" description="Disordered" evidence="10">
    <location>
        <begin position="96"/>
        <end position="118"/>
    </location>
</feature>
<evidence type="ECO:0000256" key="9">
    <source>
        <dbReference type="ARBA" id="ARBA00023242"/>
    </source>
</evidence>
<sequence>MFRAHWNILAASSGYFNSLCGKSAIDSTVTSLDPEWVNEDVFEKLMDYVYSGHLDVDSCNMTEIHKAATFLKMEEVVLQCTLTLEDVKPVWSEASAPALSHTSQRQRLCPHWGTPRDP</sequence>
<evidence type="ECO:0000256" key="3">
    <source>
        <dbReference type="ARBA" id="ARBA00022737"/>
    </source>
</evidence>
<evidence type="ECO:0000259" key="11">
    <source>
        <dbReference type="PROSITE" id="PS50097"/>
    </source>
</evidence>
<dbReference type="GO" id="GO:0000981">
    <property type="term" value="F:DNA-binding transcription factor activity, RNA polymerase II-specific"/>
    <property type="evidence" value="ECO:0007669"/>
    <property type="project" value="TreeGrafter"/>
</dbReference>
<dbReference type="InterPro" id="IPR000210">
    <property type="entry name" value="BTB/POZ_dom"/>
</dbReference>
<dbReference type="AlphaFoldDB" id="A0AAD7W4E2"/>
<dbReference type="PROSITE" id="PS50097">
    <property type="entry name" value="BTB"/>
    <property type="match status" value="1"/>
</dbReference>
<evidence type="ECO:0000256" key="2">
    <source>
        <dbReference type="ARBA" id="ARBA00022723"/>
    </source>
</evidence>
<dbReference type="PANTHER" id="PTHR46105">
    <property type="entry name" value="AGAP004733-PA"/>
    <property type="match status" value="1"/>
</dbReference>
<comment type="caution">
    <text evidence="12">The sequence shown here is derived from an EMBL/GenBank/DDBJ whole genome shotgun (WGS) entry which is preliminary data.</text>
</comment>
<evidence type="ECO:0000256" key="4">
    <source>
        <dbReference type="ARBA" id="ARBA00022771"/>
    </source>
</evidence>
<accession>A0AAD7W4E2</accession>